<feature type="domain" description="Thioester reductase (TE)" evidence="13">
    <location>
        <begin position="69"/>
        <end position="340"/>
    </location>
</feature>
<feature type="signal peptide" evidence="11">
    <location>
        <begin position="1"/>
        <end position="18"/>
    </location>
</feature>
<sequence length="563" mass="64042">MNKRKLVLLLYLNNQTVGANITCVMRYRFTSLSFVVGFQLNIYRECLTDLDMSSAGGVKDFYAGKNIFITGGSGFLGICLLEKILRTIPNHGDIYLLLRPKRGKQIEERLETLKTNSVFEELLKQRDVEEVFKKVKAISGDVGVDNLGLSTEDRAFLTDRINVIIHSAATLDFGESLRDTVNVNLLGTRRITELAKECKNLQVLVHVSSAYANAYKLEVEEELYPLHKDPDELIGTVKKLCFEELERLTPQILGDHPNTYTITKHMAEHEIKKIESVVPCAIVRPSMIVGALQEPAPGWTISKNGPQGFIMGAARGVIRRIPIRKELVYDYIPVDIVVNHLLVAGFHAGSTKAKSVEVYHCTTSTRNPFCWALVEDEVNDTLREYPLMSAIWYPTLIFVPHIWLFKIAALFVHFLPAIFLDQLLKLTGGRPILMKLHMNVMASLDRLQKFIFTEWKFHARKAGELQKWLSPQDQKDYDIAFETLVWQNVFTLMVVGTRVYLNKEPLKNLEAARKKNRTLMMLHYGIQIVGYIVLWIAFSFIFNIPLHLAAGIIPLAYIGQSYI</sequence>
<dbReference type="GO" id="GO:0102965">
    <property type="term" value="F:alcohol-forming long-chain fatty acyl-CoA reductase activity"/>
    <property type="evidence" value="ECO:0007669"/>
    <property type="project" value="UniProtKB-EC"/>
</dbReference>
<evidence type="ECO:0000256" key="7">
    <source>
        <dbReference type="ARBA" id="ARBA00023098"/>
    </source>
</evidence>
<name>A0ABD2MW33_9CUCU</name>
<proteinExistence type="inferred from homology"/>
<comment type="similarity">
    <text evidence="2 10">Belongs to the fatty acyl-CoA reductase family.</text>
</comment>
<dbReference type="Proteomes" id="UP001516400">
    <property type="component" value="Unassembled WGS sequence"/>
</dbReference>
<dbReference type="PANTHER" id="PTHR11011">
    <property type="entry name" value="MALE STERILITY PROTEIN 2-RELATED"/>
    <property type="match status" value="1"/>
</dbReference>
<dbReference type="Pfam" id="PF07993">
    <property type="entry name" value="NAD_binding_4"/>
    <property type="match status" value="1"/>
</dbReference>
<evidence type="ECO:0000313" key="15">
    <source>
        <dbReference type="Proteomes" id="UP001516400"/>
    </source>
</evidence>
<comment type="function">
    <text evidence="10">Catalyzes the reduction of fatty acyl-CoA to fatty alcohols.</text>
</comment>
<keyword evidence="3 10" id="KW-0444">Lipid biosynthesis</keyword>
<feature type="transmembrane region" description="Helical" evidence="10">
    <location>
        <begin position="522"/>
        <end position="542"/>
    </location>
</feature>
<keyword evidence="15" id="KW-1185">Reference proteome</keyword>
<dbReference type="PANTHER" id="PTHR11011:SF45">
    <property type="entry name" value="FATTY ACYL-COA REDUCTASE CG8306-RELATED"/>
    <property type="match status" value="1"/>
</dbReference>
<reference evidence="14 15" key="1">
    <citation type="journal article" date="2021" name="BMC Biol.">
        <title>Horizontally acquired antibacterial genes associated with adaptive radiation of ladybird beetles.</title>
        <authorList>
            <person name="Li H.S."/>
            <person name="Tang X.F."/>
            <person name="Huang Y.H."/>
            <person name="Xu Z.Y."/>
            <person name="Chen M.L."/>
            <person name="Du X.Y."/>
            <person name="Qiu B.Y."/>
            <person name="Chen P.T."/>
            <person name="Zhang W."/>
            <person name="Slipinski A."/>
            <person name="Escalona H.E."/>
            <person name="Waterhouse R.M."/>
            <person name="Zwick A."/>
            <person name="Pang H."/>
        </authorList>
    </citation>
    <scope>NUCLEOTIDE SEQUENCE [LARGE SCALE GENOMIC DNA]</scope>
    <source>
        <strain evidence="14">SYSU2018</strain>
    </source>
</reference>
<dbReference type="EMBL" id="JABFTP020000042">
    <property type="protein sequence ID" value="KAL3270690.1"/>
    <property type="molecule type" value="Genomic_DNA"/>
</dbReference>
<dbReference type="CDD" id="cd05236">
    <property type="entry name" value="FAR-N_SDR_e"/>
    <property type="match status" value="1"/>
</dbReference>
<dbReference type="Pfam" id="PF03015">
    <property type="entry name" value="Sterile"/>
    <property type="match status" value="1"/>
</dbReference>
<accession>A0ABD2MW33</accession>
<evidence type="ECO:0000256" key="6">
    <source>
        <dbReference type="ARBA" id="ARBA00022989"/>
    </source>
</evidence>
<comment type="subcellular location">
    <subcellularLocation>
        <location evidence="1">Membrane</location>
        <topology evidence="1">Multi-pass membrane protein</topology>
    </subcellularLocation>
</comment>
<keyword evidence="10" id="KW-0560">Oxidoreductase</keyword>
<protein>
    <recommendedName>
        <fullName evidence="10">Fatty acyl-CoA reductase</fullName>
        <ecNumber evidence="10">1.2.1.84</ecNumber>
    </recommendedName>
</protein>
<evidence type="ECO:0000256" key="1">
    <source>
        <dbReference type="ARBA" id="ARBA00004141"/>
    </source>
</evidence>
<evidence type="ECO:0000256" key="9">
    <source>
        <dbReference type="ARBA" id="ARBA00052530"/>
    </source>
</evidence>
<dbReference type="CDD" id="cd09071">
    <property type="entry name" value="FAR_C"/>
    <property type="match status" value="1"/>
</dbReference>
<evidence type="ECO:0000256" key="2">
    <source>
        <dbReference type="ARBA" id="ARBA00005928"/>
    </source>
</evidence>
<evidence type="ECO:0000256" key="8">
    <source>
        <dbReference type="ARBA" id="ARBA00023136"/>
    </source>
</evidence>
<dbReference type="GO" id="GO:0016020">
    <property type="term" value="C:membrane"/>
    <property type="evidence" value="ECO:0007669"/>
    <property type="project" value="UniProtKB-SubCell"/>
</dbReference>
<dbReference type="FunFam" id="3.40.50.720:FF:000143">
    <property type="entry name" value="Fatty acyl-CoA reductase"/>
    <property type="match status" value="1"/>
</dbReference>
<dbReference type="AlphaFoldDB" id="A0ABD2MW33"/>
<evidence type="ECO:0000256" key="5">
    <source>
        <dbReference type="ARBA" id="ARBA00022857"/>
    </source>
</evidence>
<evidence type="ECO:0000256" key="3">
    <source>
        <dbReference type="ARBA" id="ARBA00022516"/>
    </source>
</evidence>
<evidence type="ECO:0000256" key="11">
    <source>
        <dbReference type="SAM" id="SignalP"/>
    </source>
</evidence>
<keyword evidence="11" id="KW-0732">Signal</keyword>
<dbReference type="InterPro" id="IPR026055">
    <property type="entry name" value="FAR"/>
</dbReference>
<dbReference type="InterPro" id="IPR013120">
    <property type="entry name" value="FAR_NAD-bd"/>
</dbReference>
<keyword evidence="8 10" id="KW-0472">Membrane</keyword>
<evidence type="ECO:0000256" key="10">
    <source>
        <dbReference type="RuleBase" id="RU363097"/>
    </source>
</evidence>
<comment type="catalytic activity">
    <reaction evidence="9 10">
        <text>a long-chain fatty acyl-CoA + 2 NADPH + 2 H(+) = a long-chain primary fatty alcohol + 2 NADP(+) + CoA</text>
        <dbReference type="Rhea" id="RHEA:52716"/>
        <dbReference type="ChEBI" id="CHEBI:15378"/>
        <dbReference type="ChEBI" id="CHEBI:57287"/>
        <dbReference type="ChEBI" id="CHEBI:57783"/>
        <dbReference type="ChEBI" id="CHEBI:58349"/>
        <dbReference type="ChEBI" id="CHEBI:77396"/>
        <dbReference type="ChEBI" id="CHEBI:83139"/>
        <dbReference type="EC" id="1.2.1.84"/>
    </reaction>
</comment>
<feature type="transmembrane region" description="Helical" evidence="10">
    <location>
        <begin position="391"/>
        <end position="420"/>
    </location>
</feature>
<evidence type="ECO:0000259" key="13">
    <source>
        <dbReference type="Pfam" id="PF07993"/>
    </source>
</evidence>
<keyword evidence="6 10" id="KW-1133">Transmembrane helix</keyword>
<evidence type="ECO:0000259" key="12">
    <source>
        <dbReference type="Pfam" id="PF03015"/>
    </source>
</evidence>
<gene>
    <name evidence="14" type="ORF">HHI36_021218</name>
</gene>
<feature type="domain" description="Fatty acyl-CoA reductase C-terminal" evidence="12">
    <location>
        <begin position="413"/>
        <end position="504"/>
    </location>
</feature>
<comment type="caution">
    <text evidence="14">The sequence shown here is derived from an EMBL/GenBank/DDBJ whole genome shotgun (WGS) entry which is preliminary data.</text>
</comment>
<dbReference type="InterPro" id="IPR036291">
    <property type="entry name" value="NAD(P)-bd_dom_sf"/>
</dbReference>
<dbReference type="SUPFAM" id="SSF51735">
    <property type="entry name" value="NAD(P)-binding Rossmann-fold domains"/>
    <property type="match status" value="1"/>
</dbReference>
<dbReference type="GO" id="GO:1901568">
    <property type="term" value="P:fatty acid derivative metabolic process"/>
    <property type="evidence" value="ECO:0007669"/>
    <property type="project" value="UniProtKB-ARBA"/>
</dbReference>
<organism evidence="14 15">
    <name type="scientific">Cryptolaemus montrouzieri</name>
    <dbReference type="NCBI Taxonomy" id="559131"/>
    <lineage>
        <taxon>Eukaryota</taxon>
        <taxon>Metazoa</taxon>
        <taxon>Ecdysozoa</taxon>
        <taxon>Arthropoda</taxon>
        <taxon>Hexapoda</taxon>
        <taxon>Insecta</taxon>
        <taxon>Pterygota</taxon>
        <taxon>Neoptera</taxon>
        <taxon>Endopterygota</taxon>
        <taxon>Coleoptera</taxon>
        <taxon>Polyphaga</taxon>
        <taxon>Cucujiformia</taxon>
        <taxon>Coccinelloidea</taxon>
        <taxon>Coccinellidae</taxon>
        <taxon>Scymninae</taxon>
        <taxon>Scymnini</taxon>
        <taxon>Cryptolaemus</taxon>
    </lineage>
</organism>
<dbReference type="Gene3D" id="3.40.50.720">
    <property type="entry name" value="NAD(P)-binding Rossmann-like Domain"/>
    <property type="match status" value="1"/>
</dbReference>
<keyword evidence="5 10" id="KW-0521">NADP</keyword>
<dbReference type="EC" id="1.2.1.84" evidence="10"/>
<dbReference type="InterPro" id="IPR033640">
    <property type="entry name" value="FAR_C"/>
</dbReference>
<evidence type="ECO:0000313" key="14">
    <source>
        <dbReference type="EMBL" id="KAL3270690.1"/>
    </source>
</evidence>
<keyword evidence="7 10" id="KW-0443">Lipid metabolism</keyword>
<evidence type="ECO:0000256" key="4">
    <source>
        <dbReference type="ARBA" id="ARBA00022692"/>
    </source>
</evidence>
<keyword evidence="4 10" id="KW-0812">Transmembrane</keyword>
<feature type="chain" id="PRO_5044771127" description="Fatty acyl-CoA reductase" evidence="11">
    <location>
        <begin position="19"/>
        <end position="563"/>
    </location>
</feature>